<keyword evidence="3" id="KW-1185">Reference proteome</keyword>
<feature type="compositionally biased region" description="Basic residues" evidence="1">
    <location>
        <begin position="62"/>
        <end position="76"/>
    </location>
</feature>
<evidence type="ECO:0000256" key="1">
    <source>
        <dbReference type="SAM" id="MobiDB-lite"/>
    </source>
</evidence>
<protein>
    <submittedName>
        <fullName evidence="2">Uncharacterized protein</fullName>
    </submittedName>
</protein>
<organism evidence="2 3">
    <name type="scientific">Porites lobata</name>
    <dbReference type="NCBI Taxonomy" id="104759"/>
    <lineage>
        <taxon>Eukaryota</taxon>
        <taxon>Metazoa</taxon>
        <taxon>Cnidaria</taxon>
        <taxon>Anthozoa</taxon>
        <taxon>Hexacorallia</taxon>
        <taxon>Scleractinia</taxon>
        <taxon>Fungiina</taxon>
        <taxon>Poritidae</taxon>
        <taxon>Porites</taxon>
    </lineage>
</organism>
<dbReference type="Proteomes" id="UP001159405">
    <property type="component" value="Unassembled WGS sequence"/>
</dbReference>
<evidence type="ECO:0000313" key="2">
    <source>
        <dbReference type="EMBL" id="CAH3173915.1"/>
    </source>
</evidence>
<evidence type="ECO:0000313" key="3">
    <source>
        <dbReference type="Proteomes" id="UP001159405"/>
    </source>
</evidence>
<proteinExistence type="predicted"/>
<feature type="region of interest" description="Disordered" evidence="1">
    <location>
        <begin position="58"/>
        <end position="77"/>
    </location>
</feature>
<gene>
    <name evidence="2" type="ORF">PLOB_00014447</name>
</gene>
<dbReference type="EMBL" id="CALNXK010000185">
    <property type="protein sequence ID" value="CAH3173915.1"/>
    <property type="molecule type" value="Genomic_DNA"/>
</dbReference>
<name>A0ABN8R9D0_9CNID</name>
<reference evidence="2 3" key="1">
    <citation type="submission" date="2022-05" db="EMBL/GenBank/DDBJ databases">
        <authorList>
            <consortium name="Genoscope - CEA"/>
            <person name="William W."/>
        </authorList>
    </citation>
    <scope>NUCLEOTIDE SEQUENCE [LARGE SCALE GENOMIC DNA]</scope>
</reference>
<accession>A0ABN8R9D0</accession>
<sequence>MNGSKTVLQQCLACNTLMTASSKACVCGHVLKETSRFIDGKRFSEHRAKLYSRLETENMRKEARRNKPRRRGRPKNRFAVNHTSVKTNSKPIRKRFSCLRTNPGSSPLGKRRSNMVPTELLSRLPNALQEINRKIAAQNIIWLELQIEKKIS</sequence>
<comment type="caution">
    <text evidence="2">The sequence shown here is derived from an EMBL/GenBank/DDBJ whole genome shotgun (WGS) entry which is preliminary data.</text>
</comment>